<feature type="region of interest" description="Disordered" evidence="1">
    <location>
        <begin position="2448"/>
        <end position="2467"/>
    </location>
</feature>
<feature type="compositionally biased region" description="Polar residues" evidence="1">
    <location>
        <begin position="533"/>
        <end position="549"/>
    </location>
</feature>
<accession>A0ABD0TQ09</accession>
<evidence type="ECO:0000313" key="2">
    <source>
        <dbReference type="EMBL" id="KAL0851405.1"/>
    </source>
</evidence>
<feature type="region of interest" description="Disordered" evidence="1">
    <location>
        <begin position="1613"/>
        <end position="1697"/>
    </location>
</feature>
<gene>
    <name evidence="2" type="ORF">ABMA28_007215</name>
</gene>
<feature type="region of interest" description="Disordered" evidence="1">
    <location>
        <begin position="469"/>
        <end position="498"/>
    </location>
</feature>
<evidence type="ECO:0000256" key="1">
    <source>
        <dbReference type="SAM" id="MobiDB-lite"/>
    </source>
</evidence>
<feature type="region of interest" description="Disordered" evidence="1">
    <location>
        <begin position="2336"/>
        <end position="2356"/>
    </location>
</feature>
<feature type="compositionally biased region" description="Basic and acidic residues" evidence="1">
    <location>
        <begin position="1561"/>
        <end position="1571"/>
    </location>
</feature>
<feature type="region of interest" description="Disordered" evidence="1">
    <location>
        <begin position="1552"/>
        <end position="1571"/>
    </location>
</feature>
<dbReference type="EMBL" id="JBEDNZ010000002">
    <property type="protein sequence ID" value="KAL0851405.1"/>
    <property type="molecule type" value="Genomic_DNA"/>
</dbReference>
<comment type="caution">
    <text evidence="2">The sequence shown here is derived from an EMBL/GenBank/DDBJ whole genome shotgun (WGS) entry which is preliminary data.</text>
</comment>
<feature type="compositionally biased region" description="Polar residues" evidence="1">
    <location>
        <begin position="469"/>
        <end position="488"/>
    </location>
</feature>
<sequence>MDAKDLRTESTISERCNNGSSKFAQGGAAPPCNASKTYENVSANPLAKLEAPTSRPCAVIGPDRIVPPSSGDAYSKKGHYEPWLHVDNTYHQPPEYPHKIPSYQSPIRNISPRQTFQENMQRIMVQPNYNSVKLNDDPNYTLDRNSTKTSKISGPQEAKYCDVPYSVNPMSSDQKQNEMCVTNINNSRNYPQMWHPAGVPIRPTRPYGAPDLYQFPEYASCAGPRPMQMARPHRTINEDPSHAYSEPYYPEGNLRFKPYPTVKERYPQARYEYLSNYANPFHPPPPFPSHKYDLQKPLPPHVTYPQVPIKYLENRMTENMMDGYHRPQTVNYNVPYRNPVIHPTYGPMIGSNLQNKAYPYPPDGPVKSLGSNKLPYDSKLYAEYENARAKGYPMSDSVYLNEIVRPHIKNQPVLPNYPTANMQAIHAHPYYRKDNLAAKNYEYISHLRHLDPSMNPNALSRLSTQFSPNSIAISPSDSNTSNETSHTHGGSLEDCGYVSQSSTTSIRSFNSVNGIMPNDYHQRYNYPYQTMVRTSPLSSKPDGNSTANSSKDKQSIDVRQFLQMWNEGEEENGGKEKEVVIQSDFNSNKLANQYEAMKNHEQLYVLGLVNVPSEELGKYEHIQKISKLPENIKGYNNIELLKHFEEAIESSNISNSNQKQPLLRNYHSSIKSSLVQGTGLLPSRPISPLDVEAKISQSVIHKEVGCNFEIKPCSPEMLNAEVATTAQSILGEERVIEKVSNPMIKSPILNSTSESEKISDTLNQKEHRIMLKEDVNKSPSCKMINTQCSNNEGVNVAKANYSLQDLESNAGICLASLPRLDNDIELNFPEVNQQFINANKESVIKSNDFTNELDAIPNDDNFKSDEILISKSENTSSVMPIFDLEKEVSKLSKYRKIKRNDMEYKENQILSVAQSMRTDSVIIKNPENTKCLEKNTNTSPPENKTNENQLENHELINNDLVCDNLIDNKTENINREDTNDMAIDFSFSRVENNHIDKHSKYLCEVYSERNPYSSPGNLSTDKPEDKNSTSNLLSDSKNDITMKKDNIDMSDEANYINLCHESENIDKCIDEKLDIKECDDILQPNVVECPENISEILSDTVNIDTDSLKTVSESTADQINAMDHDCNNEKSEDNVDNKSNKPTTEEKEMGTQLLDSATVINKTKISNATNSLSDNLPAVFKARGQNDEINNTILHKDAEDVHCADVFYNNLNMKNNLPINECIPTVIEFDSAKNEGDYSENKDTYNDAMESDDLDKSLLCEVVKNKHSKVNSVVKINGLRKELFSPQIQKLMLCSEGQSGLVNKYEISNPVTDSNVNISTGTDLNKVFTYSENQYRVTGSDSERQVHNVDNFNSVENCTNVDLKSETNYNSPVSVSDAEVITEANMSNVMLKSVSEASNVCVLKSDVGIVKNQSKSDMLKDFPDDDLNIENSSVNNLHSFTDNNNSRPQSESTIVKDFPISESDVEISSSDTCGQQLDNNVQVYASSNLLSEDSYEKSCEILDSNVKISGEDSLISVKDIAKSEFLSESTDIKALSIISSDVDTSAVNTLKGVKDGSNSENRSECETNEAKSDADSLNFVPDCANSALQSKCINVKDCPILGSDAGSIRDRVDSRLQSETTNPKDISDSSEDTSGDDSDMDNSNNEIQSESADVNDCSESDEEKSSMEKNSNVQDCANSKLRVQSTDNKESEISDTTEISSVNNQNSVIYCANSELQSESSDPVKSCSIIGSDIETPNVINLNCCMDNLNSKLQPESLGVRDCLISDSEIESSEAGSFKSVNDLNNSKPDLESTIFEDCHTPDSHMSISGPGYLNIFHNNELQSESTPVKDYPIPDSGVGKISLKNLNSIKDCNELQSKADSKKYISHIVKSNLKIVAETKSKLNDVDITHVNHHTNTNIQETEEKDGALIEVEPSSDDSGVRDIENDSSIFEEQVSESKDPNICNEHRGREIDQIKTTDEGLEIITPSNTKPSFVRRVLKRSLSDSALNFHSNDKSENIFQEDVQLHNFIAAKKRRKINDLTNICETHFSTTDMLNIHNNRRNSISSIYNEENMAFCIVIDNNCIITEENEEGEKVCYTEIPEECLTGIHTDNFDNDAVEPGSEIILCPQENSNEYNEPLVLKISDEKTLEESWVDDVACVETVVSDDIAEDIELSAPSSPTEIDEQENDESGIFTSVSEHTEKVKYIYGDKMCNDDAELVETLYRTPQMDVNKTLINRESHVTDDDDDEFLEGNEINNVHPEAHGQIPLVQKSEMDNTLDFKRIDYNNISNDDMETLDAANCSPEPGHDILHANDKKIETDNFSTISCGVSQDNSINSCESSVDEGFTYNQDENSTSCPVFSSPEVSSTTPEERNTSLLLKITNYQGTRTSQLNDLILTKTKSCKFTENINYTNFISNSAEPRPLITKAAQKYIPPLKETVDDLKVKLPLPHDSLMKFKQLKMAKAGVRHNPIPKKDTPKKPKPKFEDVLKSIDEIQFKMHREKSKKPKKSVPKVVIKKTENGSHYASTPNRDCFNPDLTGRKWQPWVLIEKSTFIDKMALRRKTKAIYNHRKNTYVFADKFKKYKSMSSAKFVITQPKLDDPTVGKLKYTIRLKHSY</sequence>
<feature type="compositionally biased region" description="Low complexity" evidence="1">
    <location>
        <begin position="2341"/>
        <end position="2352"/>
    </location>
</feature>
<feature type="compositionally biased region" description="Polar residues" evidence="1">
    <location>
        <begin position="9"/>
        <end position="23"/>
    </location>
</feature>
<evidence type="ECO:0000313" key="3">
    <source>
        <dbReference type="Proteomes" id="UP001549921"/>
    </source>
</evidence>
<feature type="region of interest" description="Disordered" evidence="1">
    <location>
        <begin position="533"/>
        <end position="553"/>
    </location>
</feature>
<organism evidence="2 3">
    <name type="scientific">Loxostege sticticalis</name>
    <name type="common">Beet webworm moth</name>
    <dbReference type="NCBI Taxonomy" id="481309"/>
    <lineage>
        <taxon>Eukaryota</taxon>
        <taxon>Metazoa</taxon>
        <taxon>Ecdysozoa</taxon>
        <taxon>Arthropoda</taxon>
        <taxon>Hexapoda</taxon>
        <taxon>Insecta</taxon>
        <taxon>Pterygota</taxon>
        <taxon>Neoptera</taxon>
        <taxon>Endopterygota</taxon>
        <taxon>Lepidoptera</taxon>
        <taxon>Glossata</taxon>
        <taxon>Ditrysia</taxon>
        <taxon>Pyraloidea</taxon>
        <taxon>Crambidae</taxon>
        <taxon>Pyraustinae</taxon>
        <taxon>Loxostege</taxon>
    </lineage>
</organism>
<name>A0ABD0TQ09_LOXSC</name>
<feature type="region of interest" description="Disordered" evidence="1">
    <location>
        <begin position="1123"/>
        <end position="1149"/>
    </location>
</feature>
<feature type="compositionally biased region" description="Acidic residues" evidence="1">
    <location>
        <begin position="1628"/>
        <end position="1640"/>
    </location>
</feature>
<feature type="compositionally biased region" description="Polar residues" evidence="1">
    <location>
        <begin position="1673"/>
        <end position="1686"/>
    </location>
</feature>
<feature type="region of interest" description="Disordered" evidence="1">
    <location>
        <begin position="1012"/>
        <end position="1037"/>
    </location>
</feature>
<proteinExistence type="predicted"/>
<feature type="region of interest" description="Disordered" evidence="1">
    <location>
        <begin position="1"/>
        <end position="30"/>
    </location>
</feature>
<protein>
    <recommendedName>
        <fullName evidence="4">C2H2-type domain-containing protein</fullName>
    </recommendedName>
</protein>
<evidence type="ECO:0008006" key="4">
    <source>
        <dbReference type="Google" id="ProtNLM"/>
    </source>
</evidence>
<reference evidence="2 3" key="1">
    <citation type="submission" date="2024-06" db="EMBL/GenBank/DDBJ databases">
        <title>A chromosome-level genome assembly of beet webworm, Loxostege sticticalis.</title>
        <authorList>
            <person name="Zhang Y."/>
        </authorList>
    </citation>
    <scope>NUCLEOTIDE SEQUENCE [LARGE SCALE GENOMIC DNA]</scope>
    <source>
        <strain evidence="2">AQ028</strain>
        <tissue evidence="2">Male pupae</tissue>
    </source>
</reference>
<feature type="compositionally biased region" description="Basic and acidic residues" evidence="1">
    <location>
        <begin position="2456"/>
        <end position="2467"/>
    </location>
</feature>
<dbReference type="Proteomes" id="UP001549921">
    <property type="component" value="Unassembled WGS sequence"/>
</dbReference>